<gene>
    <name evidence="4" type="primary">DNAJC4</name>
</gene>
<proteinExistence type="predicted"/>
<evidence type="ECO:0000256" key="1">
    <source>
        <dbReference type="SAM" id="MobiDB-lite"/>
    </source>
</evidence>
<feature type="compositionally biased region" description="Basic and acidic residues" evidence="1">
    <location>
        <begin position="165"/>
        <end position="178"/>
    </location>
</feature>
<dbReference type="InterPro" id="IPR052763">
    <property type="entry name" value="DnaJ_C4"/>
</dbReference>
<feature type="transmembrane region" description="Helical" evidence="2">
    <location>
        <begin position="213"/>
        <end position="232"/>
    </location>
</feature>
<dbReference type="CTD" id="3338"/>
<keyword evidence="5" id="KW-1185">Reference proteome</keyword>
<keyword evidence="2" id="KW-0472">Membrane</keyword>
<dbReference type="PROSITE" id="PS50076">
    <property type="entry name" value="DNAJ_2"/>
    <property type="match status" value="1"/>
</dbReference>
<dbReference type="OMA" id="KHAEFQE"/>
<sequence>MQPASWKRRRRHQNGGRDPRADCRHLPRTRVWRSSEGLNMTLAVPFSMCRCCWLCQSARHRVFSTAFCSRSPARNSSYYDLLGIKQDATLEEIKQAFFSKSKKLHPDSDPGNPELHSQFVKLNEAYRVLSKASSRRRYDSTQAAQEARPPPGSHGSSTSSSARRKPFDLGDFGKRSASEPNEDVRYWQQFHHSPSESFSGPEYERKRRQNRYIFGYCLLVIVGGLAAHYIGFRKLEKVHNNFMDEKDRVITQIYNESKERARSIGFQKQQELLRQKHAEFAQRNSAISKQVPAGALDSGRETAPPISTAK</sequence>
<feature type="compositionally biased region" description="Basic residues" evidence="1">
    <location>
        <begin position="1"/>
        <end position="14"/>
    </location>
</feature>
<evidence type="ECO:0000313" key="5">
    <source>
        <dbReference type="Proteomes" id="UP000472272"/>
    </source>
</evidence>
<keyword evidence="2" id="KW-0812">Transmembrane</keyword>
<dbReference type="InterPro" id="IPR036869">
    <property type="entry name" value="J_dom_sf"/>
</dbReference>
<keyword evidence="2" id="KW-1133">Transmembrane helix</keyword>
<dbReference type="PANTHER" id="PTHR44825">
    <property type="match status" value="1"/>
</dbReference>
<dbReference type="SMART" id="SM00271">
    <property type="entry name" value="DnaJ"/>
    <property type="match status" value="1"/>
</dbReference>
<feature type="region of interest" description="Disordered" evidence="1">
    <location>
        <begin position="133"/>
        <end position="178"/>
    </location>
</feature>
<feature type="region of interest" description="Disordered" evidence="1">
    <location>
        <begin position="1"/>
        <end position="23"/>
    </location>
</feature>
<name>A0A670JV66_PODMU</name>
<evidence type="ECO:0000256" key="2">
    <source>
        <dbReference type="SAM" id="Phobius"/>
    </source>
</evidence>
<feature type="domain" description="J" evidence="3">
    <location>
        <begin position="77"/>
        <end position="142"/>
    </location>
</feature>
<dbReference type="GeneTree" id="ENSGT00510000048574"/>
<dbReference type="PANTHER" id="PTHR44825:SF1">
    <property type="entry name" value="DNAJ HOMOLOG SUBFAMILY C MEMBER 4"/>
    <property type="match status" value="1"/>
</dbReference>
<reference evidence="4" key="2">
    <citation type="submission" date="2025-08" db="UniProtKB">
        <authorList>
            <consortium name="Ensembl"/>
        </authorList>
    </citation>
    <scope>IDENTIFICATION</scope>
</reference>
<accession>A0A670JV66</accession>
<dbReference type="AlphaFoldDB" id="A0A670JV66"/>
<dbReference type="RefSeq" id="XP_028566023.1">
    <property type="nucleotide sequence ID" value="XM_028710190.1"/>
</dbReference>
<dbReference type="Proteomes" id="UP000472272">
    <property type="component" value="Chromosome 16"/>
</dbReference>
<reference evidence="4" key="3">
    <citation type="submission" date="2025-09" db="UniProtKB">
        <authorList>
            <consortium name="Ensembl"/>
        </authorList>
    </citation>
    <scope>IDENTIFICATION</scope>
</reference>
<reference evidence="4 5" key="1">
    <citation type="journal article" date="2019" name="Proc. Natl. Acad. Sci. U.S.A.">
        <title>Regulatory changes in pterin and carotenoid genes underlie balanced color polymorphisms in the wall lizard.</title>
        <authorList>
            <person name="Andrade P."/>
            <person name="Pinho C."/>
            <person name="Perez I de Lanuza G."/>
            <person name="Afonso S."/>
            <person name="Brejcha J."/>
            <person name="Rubin C.J."/>
            <person name="Wallerman O."/>
            <person name="Pereira P."/>
            <person name="Sabatino S.J."/>
            <person name="Bellati A."/>
            <person name="Pellitteri-Rosa D."/>
            <person name="Bosakova Z."/>
            <person name="Bunikis I."/>
            <person name="Carretero M.A."/>
            <person name="Feiner N."/>
            <person name="Marsik P."/>
            <person name="Pauperio F."/>
            <person name="Salvi D."/>
            <person name="Soler L."/>
            <person name="While G.M."/>
            <person name="Uller T."/>
            <person name="Font E."/>
            <person name="Andersson L."/>
            <person name="Carneiro M."/>
        </authorList>
    </citation>
    <scope>NUCLEOTIDE SEQUENCE</scope>
</reference>
<organism evidence="4 5">
    <name type="scientific">Podarcis muralis</name>
    <name type="common">Wall lizard</name>
    <name type="synonym">Lacerta muralis</name>
    <dbReference type="NCBI Taxonomy" id="64176"/>
    <lineage>
        <taxon>Eukaryota</taxon>
        <taxon>Metazoa</taxon>
        <taxon>Chordata</taxon>
        <taxon>Craniata</taxon>
        <taxon>Vertebrata</taxon>
        <taxon>Euteleostomi</taxon>
        <taxon>Lepidosauria</taxon>
        <taxon>Squamata</taxon>
        <taxon>Bifurcata</taxon>
        <taxon>Unidentata</taxon>
        <taxon>Episquamata</taxon>
        <taxon>Laterata</taxon>
        <taxon>Lacertibaenia</taxon>
        <taxon>Lacertidae</taxon>
        <taxon>Podarcis</taxon>
    </lineage>
</organism>
<feature type="region of interest" description="Disordered" evidence="1">
    <location>
        <begin position="283"/>
        <end position="310"/>
    </location>
</feature>
<dbReference type="Gene3D" id="1.10.287.110">
    <property type="entry name" value="DnaJ domain"/>
    <property type="match status" value="1"/>
</dbReference>
<dbReference type="Ensembl" id="ENSPMRT00000029483.1">
    <property type="protein sequence ID" value="ENSPMRP00000027795.1"/>
    <property type="gene ID" value="ENSPMRG00000017947.1"/>
</dbReference>
<dbReference type="PRINTS" id="PR00625">
    <property type="entry name" value="JDOMAIN"/>
</dbReference>
<dbReference type="SUPFAM" id="SSF46565">
    <property type="entry name" value="Chaperone J-domain"/>
    <property type="match status" value="1"/>
</dbReference>
<evidence type="ECO:0000313" key="4">
    <source>
        <dbReference type="Ensembl" id="ENSPMRP00000027795.1"/>
    </source>
</evidence>
<dbReference type="InterPro" id="IPR001623">
    <property type="entry name" value="DnaJ_domain"/>
</dbReference>
<dbReference type="Pfam" id="PF00226">
    <property type="entry name" value="DnaJ"/>
    <property type="match status" value="1"/>
</dbReference>
<dbReference type="CDD" id="cd06257">
    <property type="entry name" value="DnaJ"/>
    <property type="match status" value="1"/>
</dbReference>
<dbReference type="GeneID" id="114586569"/>
<evidence type="ECO:0000259" key="3">
    <source>
        <dbReference type="PROSITE" id="PS50076"/>
    </source>
</evidence>
<protein>
    <submittedName>
        <fullName evidence="4">DnaJ heat shock protein family (Hsp40) member C4</fullName>
    </submittedName>
</protein>